<protein>
    <submittedName>
        <fullName evidence="1">Uncharacterized protein</fullName>
    </submittedName>
</protein>
<gene>
    <name evidence="1" type="ordered locus">PXO_05791</name>
</gene>
<name>A0A0K0GRD3_XANOP</name>
<evidence type="ECO:0000313" key="2">
    <source>
        <dbReference type="Proteomes" id="UP000001740"/>
    </source>
</evidence>
<dbReference type="Proteomes" id="UP000001740">
    <property type="component" value="Chromosome"/>
</dbReference>
<dbReference type="AlphaFoldDB" id="A0A0K0GRD3"/>
<organism evidence="1 2">
    <name type="scientific">Xanthomonas oryzae pv. oryzae (strain PXO99A)</name>
    <dbReference type="NCBI Taxonomy" id="360094"/>
    <lineage>
        <taxon>Bacteria</taxon>
        <taxon>Pseudomonadati</taxon>
        <taxon>Pseudomonadota</taxon>
        <taxon>Gammaproteobacteria</taxon>
        <taxon>Lysobacterales</taxon>
        <taxon>Lysobacteraceae</taxon>
        <taxon>Xanthomonas</taxon>
    </lineage>
</organism>
<accession>A0A0K0GRD3</accession>
<evidence type="ECO:0000313" key="1">
    <source>
        <dbReference type="EMBL" id="ACD61574.1"/>
    </source>
</evidence>
<proteinExistence type="predicted"/>
<dbReference type="KEGG" id="xop:PXO_05791"/>
<dbReference type="EMBL" id="CP000967">
    <property type="protein sequence ID" value="ACD61574.1"/>
    <property type="molecule type" value="Genomic_DNA"/>
</dbReference>
<reference evidence="1 2" key="1">
    <citation type="journal article" date="2008" name="BMC Genomics">
        <title>Genome sequence and rapid evolution of the rice pathogen Xanthomonas oryzae pv. oryzae PXO99A.</title>
        <authorList>
            <person name="Salzberg S.L."/>
            <person name="Sommer D.D."/>
            <person name="Schatz M.C."/>
            <person name="Phillippy A.M."/>
            <person name="Rabinowicz P.D."/>
            <person name="Tsuge S."/>
            <person name="Furutani A."/>
            <person name="Ochiai H."/>
            <person name="Delcher A.L."/>
            <person name="Kelley D."/>
            <person name="Madupu R."/>
            <person name="Puiu D."/>
            <person name="Radune D."/>
            <person name="Shumway M."/>
            <person name="Trapnell C."/>
            <person name="Aparna G."/>
            <person name="Jha G."/>
            <person name="Pandey A."/>
            <person name="Patil P.B."/>
            <person name="Ishihara H."/>
            <person name="Meyer D.F."/>
            <person name="Szurek B."/>
            <person name="Verdier V."/>
            <person name="Koebnik R."/>
            <person name="Dow J.M."/>
            <person name="Ryan R.P."/>
            <person name="Hirata H."/>
            <person name="Tsuyumu S."/>
            <person name="Won Lee S."/>
            <person name="Seo Y.S."/>
            <person name="Sriariyanum M."/>
            <person name="Ronald P.C."/>
            <person name="Sonti R.V."/>
            <person name="Van Sluys M.A."/>
            <person name="Leach J.E."/>
            <person name="White F.F."/>
            <person name="Bogdanove A.J."/>
        </authorList>
    </citation>
    <scope>NUCLEOTIDE SEQUENCE [LARGE SCALE GENOMIC DNA]</scope>
    <source>
        <strain evidence="1 2">PXO99A</strain>
    </source>
</reference>
<sequence>MTSTSNAIRRNTGAIDGRGGAAWAQRIRAAVVAQSHAGVVNDLDCGGHRGRASEGAVPSPLAGYAVNPSMAFDGGVHAANGPAIGEDTAPDSWLVVC</sequence>
<dbReference type="HOGENOM" id="CLU_2345941_0_0_6"/>